<evidence type="ECO:0000313" key="3">
    <source>
        <dbReference type="Proteomes" id="UP001558613"/>
    </source>
</evidence>
<organism evidence="2 3">
    <name type="scientific">Cirrhinus molitorella</name>
    <name type="common">mud carp</name>
    <dbReference type="NCBI Taxonomy" id="172907"/>
    <lineage>
        <taxon>Eukaryota</taxon>
        <taxon>Metazoa</taxon>
        <taxon>Chordata</taxon>
        <taxon>Craniata</taxon>
        <taxon>Vertebrata</taxon>
        <taxon>Euteleostomi</taxon>
        <taxon>Actinopterygii</taxon>
        <taxon>Neopterygii</taxon>
        <taxon>Teleostei</taxon>
        <taxon>Ostariophysi</taxon>
        <taxon>Cypriniformes</taxon>
        <taxon>Cyprinidae</taxon>
        <taxon>Labeoninae</taxon>
        <taxon>Labeonini</taxon>
        <taxon>Cirrhinus</taxon>
    </lineage>
</organism>
<feature type="compositionally biased region" description="Acidic residues" evidence="1">
    <location>
        <begin position="12"/>
        <end position="22"/>
    </location>
</feature>
<protein>
    <submittedName>
        <fullName evidence="2">Uncharacterized protein</fullName>
    </submittedName>
</protein>
<dbReference type="EMBL" id="JAYMGO010000002">
    <property type="protein sequence ID" value="KAL1280722.1"/>
    <property type="molecule type" value="Genomic_DNA"/>
</dbReference>
<dbReference type="Proteomes" id="UP001558613">
    <property type="component" value="Unassembled WGS sequence"/>
</dbReference>
<evidence type="ECO:0000256" key="1">
    <source>
        <dbReference type="SAM" id="MobiDB-lite"/>
    </source>
</evidence>
<sequence>MSIAPAVSSILGEEEDEEHDEAGDVCPFISFPTLTHQLGIRRHSARGLVSSPGLMVFLRAPSTAQICQLIR</sequence>
<reference evidence="2 3" key="1">
    <citation type="submission" date="2023-09" db="EMBL/GenBank/DDBJ databases">
        <authorList>
            <person name="Wang M."/>
        </authorList>
    </citation>
    <scope>NUCLEOTIDE SEQUENCE [LARGE SCALE GENOMIC DNA]</scope>
    <source>
        <strain evidence="2">GT-2023</strain>
        <tissue evidence="2">Liver</tissue>
    </source>
</reference>
<keyword evidence="3" id="KW-1185">Reference proteome</keyword>
<comment type="caution">
    <text evidence="2">The sequence shown here is derived from an EMBL/GenBank/DDBJ whole genome shotgun (WGS) entry which is preliminary data.</text>
</comment>
<accession>A0ABR3NVC6</accession>
<proteinExistence type="predicted"/>
<feature type="region of interest" description="Disordered" evidence="1">
    <location>
        <begin position="1"/>
        <end position="22"/>
    </location>
</feature>
<evidence type="ECO:0000313" key="2">
    <source>
        <dbReference type="EMBL" id="KAL1280722.1"/>
    </source>
</evidence>
<name>A0ABR3NVC6_9TELE</name>
<gene>
    <name evidence="2" type="ORF">QQF64_015322</name>
</gene>